<name>A0A1H3GMW4_9FLAO</name>
<evidence type="ECO:0000256" key="3">
    <source>
        <dbReference type="ARBA" id="ARBA00022729"/>
    </source>
</evidence>
<accession>A0A1H3GMW4</accession>
<dbReference type="OrthoDB" id="1443407at2"/>
<evidence type="ECO:0000313" key="5">
    <source>
        <dbReference type="EMBL" id="SDY04631.1"/>
    </source>
</evidence>
<organism evidence="5 6">
    <name type="scientific">Lutibacter oricola</name>
    <dbReference type="NCBI Taxonomy" id="762486"/>
    <lineage>
        <taxon>Bacteria</taxon>
        <taxon>Pseudomonadati</taxon>
        <taxon>Bacteroidota</taxon>
        <taxon>Flavobacteriia</taxon>
        <taxon>Flavobacteriales</taxon>
        <taxon>Flavobacteriaceae</taxon>
        <taxon>Lutibacter</taxon>
    </lineage>
</organism>
<evidence type="ECO:0000256" key="4">
    <source>
        <dbReference type="SAM" id="SignalP"/>
    </source>
</evidence>
<comment type="function">
    <text evidence="1">May be involved in the biogenesis of curli organelles.</text>
</comment>
<proteinExistence type="predicted"/>
<feature type="signal peptide" evidence="4">
    <location>
        <begin position="1"/>
        <end position="21"/>
    </location>
</feature>
<evidence type="ECO:0000256" key="1">
    <source>
        <dbReference type="ARBA" id="ARBA00003989"/>
    </source>
</evidence>
<reference evidence="5 6" key="1">
    <citation type="submission" date="2016-10" db="EMBL/GenBank/DDBJ databases">
        <authorList>
            <person name="de Groot N.N."/>
        </authorList>
    </citation>
    <scope>NUCLEOTIDE SEQUENCE [LARGE SCALE GENOMIC DNA]</scope>
    <source>
        <strain evidence="5 6">DSM 24956</strain>
    </source>
</reference>
<evidence type="ECO:0000313" key="6">
    <source>
        <dbReference type="Proteomes" id="UP000199595"/>
    </source>
</evidence>
<dbReference type="Proteomes" id="UP000199595">
    <property type="component" value="Unassembled WGS sequence"/>
</dbReference>
<feature type="chain" id="PRO_5011753754" description="Curli production assembly/transport component CsgF" evidence="4">
    <location>
        <begin position="22"/>
        <end position="137"/>
    </location>
</feature>
<sequence length="137" mass="15306">MKNVKILLFFALLSVPFLMQSQQLVYKPINPFFGGDTFNYQQLLASAEAQNKFTEDNDLGFEEQTELEQFTETLNRQLLNSLSQDLFQQEFGDDALTVGTYVFGSLVVDITPTVGGLAINVLDTTTGDQTQIIIPDN</sequence>
<dbReference type="AlphaFoldDB" id="A0A1H3GMW4"/>
<keyword evidence="6" id="KW-1185">Reference proteome</keyword>
<protein>
    <recommendedName>
        <fullName evidence="2">Curli production assembly/transport component CsgF</fullName>
    </recommendedName>
</protein>
<dbReference type="RefSeq" id="WP_090126379.1">
    <property type="nucleotide sequence ID" value="NZ_FNNJ01000015.1"/>
</dbReference>
<evidence type="ECO:0000256" key="2">
    <source>
        <dbReference type="ARBA" id="ARBA00014031"/>
    </source>
</evidence>
<keyword evidence="3 4" id="KW-0732">Signal</keyword>
<dbReference type="STRING" id="762486.SAMN05444411_11513"/>
<gene>
    <name evidence="5" type="ORF">SAMN05444411_11513</name>
</gene>
<dbReference type="InterPro" id="IPR018893">
    <property type="entry name" value="T8SS_CsgF"/>
</dbReference>
<dbReference type="Pfam" id="PF10614">
    <property type="entry name" value="CsgF"/>
    <property type="match status" value="1"/>
</dbReference>
<dbReference type="EMBL" id="FNNJ01000015">
    <property type="protein sequence ID" value="SDY04631.1"/>
    <property type="molecule type" value="Genomic_DNA"/>
</dbReference>